<feature type="region of interest" description="Disordered" evidence="1">
    <location>
        <begin position="124"/>
        <end position="159"/>
    </location>
</feature>
<dbReference type="Proteomes" id="UP000521943">
    <property type="component" value="Unassembled WGS sequence"/>
</dbReference>
<comment type="caution">
    <text evidence="2">The sequence shown here is derived from an EMBL/GenBank/DDBJ whole genome shotgun (WGS) entry which is preliminary data.</text>
</comment>
<feature type="compositionally biased region" description="Polar residues" evidence="1">
    <location>
        <begin position="124"/>
        <end position="137"/>
    </location>
</feature>
<accession>A0A8H6IFB8</accession>
<evidence type="ECO:0000256" key="1">
    <source>
        <dbReference type="SAM" id="MobiDB-lite"/>
    </source>
</evidence>
<feature type="compositionally biased region" description="Polar residues" evidence="1">
    <location>
        <begin position="55"/>
        <end position="68"/>
    </location>
</feature>
<keyword evidence="3" id="KW-1185">Reference proteome</keyword>
<feature type="region of interest" description="Disordered" evidence="1">
    <location>
        <begin position="55"/>
        <end position="80"/>
    </location>
</feature>
<dbReference type="EMBL" id="JACGCI010000004">
    <property type="protein sequence ID" value="KAF6764580.1"/>
    <property type="molecule type" value="Genomic_DNA"/>
</dbReference>
<organism evidence="2 3">
    <name type="scientific">Ephemerocybe angulata</name>
    <dbReference type="NCBI Taxonomy" id="980116"/>
    <lineage>
        <taxon>Eukaryota</taxon>
        <taxon>Fungi</taxon>
        <taxon>Dikarya</taxon>
        <taxon>Basidiomycota</taxon>
        <taxon>Agaricomycotina</taxon>
        <taxon>Agaricomycetes</taxon>
        <taxon>Agaricomycetidae</taxon>
        <taxon>Agaricales</taxon>
        <taxon>Agaricineae</taxon>
        <taxon>Psathyrellaceae</taxon>
        <taxon>Ephemerocybe</taxon>
    </lineage>
</organism>
<proteinExistence type="predicted"/>
<protein>
    <submittedName>
        <fullName evidence="2">Uncharacterized protein</fullName>
    </submittedName>
</protein>
<evidence type="ECO:0000313" key="2">
    <source>
        <dbReference type="EMBL" id="KAF6764580.1"/>
    </source>
</evidence>
<gene>
    <name evidence="2" type="ORF">DFP72DRAFT_840615</name>
</gene>
<sequence>MSNMEAATWGGWDPKIPTNWAIYGRTPYRHMDGHIPGVIIEGEQPMNSLDVGNISSADDQRPGSNLIRTSGMDPTKGKGTSYTKIPTNWAIYGRTPYRHMDGHIPGVIIEGEQPMNSLDVGNISSADDQRPGSNLIRTSGMDPTKGKGTSYTNREPTPRSGYLLKALGAVRQHGTRPRSASKRDFAIFPLAALPGEKSKLETRFVQYGEIIKELSPSMPPPSQGSMHADRRIGILGKVTEIRDPI</sequence>
<name>A0A8H6IFB8_9AGAR</name>
<evidence type="ECO:0000313" key="3">
    <source>
        <dbReference type="Proteomes" id="UP000521943"/>
    </source>
</evidence>
<reference evidence="2 3" key="1">
    <citation type="submission" date="2020-07" db="EMBL/GenBank/DDBJ databases">
        <title>Comparative genomics of pyrophilous fungi reveals a link between fire events and developmental genes.</title>
        <authorList>
            <consortium name="DOE Joint Genome Institute"/>
            <person name="Steindorff A.S."/>
            <person name="Carver A."/>
            <person name="Calhoun S."/>
            <person name="Stillman K."/>
            <person name="Liu H."/>
            <person name="Lipzen A."/>
            <person name="Pangilinan J."/>
            <person name="Labutti K."/>
            <person name="Bruns T.D."/>
            <person name="Grigoriev I.V."/>
        </authorList>
    </citation>
    <scope>NUCLEOTIDE SEQUENCE [LARGE SCALE GENOMIC DNA]</scope>
    <source>
        <strain evidence="2 3">CBS 144469</strain>
    </source>
</reference>
<dbReference type="AlphaFoldDB" id="A0A8H6IFB8"/>